<dbReference type="InterPro" id="IPR035994">
    <property type="entry name" value="Nucleoside_phosphorylase_sf"/>
</dbReference>
<dbReference type="GO" id="GO:0003824">
    <property type="term" value="F:catalytic activity"/>
    <property type="evidence" value="ECO:0007669"/>
    <property type="project" value="InterPro"/>
</dbReference>
<dbReference type="EMBL" id="JAPZBO010000007">
    <property type="protein sequence ID" value="KAJ5311547.1"/>
    <property type="molecule type" value="Genomic_DNA"/>
</dbReference>
<dbReference type="OrthoDB" id="1577640at2759"/>
<evidence type="ECO:0000313" key="2">
    <source>
        <dbReference type="Proteomes" id="UP001147746"/>
    </source>
</evidence>
<sequence length="135" mass="14522">MAVLEGLVIPDSYTIGWIAPLPIERAAAISMLDERHEESHDFTQHPSDENPYTWAITTSGLLSSPSQIKISLLVALSGGIARPEQGRDIRLGNVVVSEPQATSGGVIQYELGKARAGSNFVEKTIFNRASTGLSF</sequence>
<dbReference type="Proteomes" id="UP001147746">
    <property type="component" value="Unassembled WGS sequence"/>
</dbReference>
<gene>
    <name evidence="1" type="ORF">N7476_007407</name>
</gene>
<dbReference type="PANTHER" id="PTHR46082">
    <property type="entry name" value="ATP/GTP-BINDING PROTEIN-RELATED"/>
    <property type="match status" value="1"/>
</dbReference>
<reference evidence="1" key="1">
    <citation type="submission" date="2022-12" db="EMBL/GenBank/DDBJ databases">
        <authorList>
            <person name="Petersen C."/>
        </authorList>
    </citation>
    <scope>NUCLEOTIDE SEQUENCE</scope>
    <source>
        <strain evidence="1">IBT 21472</strain>
    </source>
</reference>
<proteinExistence type="predicted"/>
<protein>
    <submittedName>
        <fullName evidence="1">Uncharacterized protein</fullName>
    </submittedName>
</protein>
<evidence type="ECO:0000313" key="1">
    <source>
        <dbReference type="EMBL" id="KAJ5311547.1"/>
    </source>
</evidence>
<organism evidence="1 2">
    <name type="scientific">Penicillium atrosanguineum</name>
    <dbReference type="NCBI Taxonomy" id="1132637"/>
    <lineage>
        <taxon>Eukaryota</taxon>
        <taxon>Fungi</taxon>
        <taxon>Dikarya</taxon>
        <taxon>Ascomycota</taxon>
        <taxon>Pezizomycotina</taxon>
        <taxon>Eurotiomycetes</taxon>
        <taxon>Eurotiomycetidae</taxon>
        <taxon>Eurotiales</taxon>
        <taxon>Aspergillaceae</taxon>
        <taxon>Penicillium</taxon>
    </lineage>
</organism>
<reference evidence="1" key="2">
    <citation type="journal article" date="2023" name="IMA Fungus">
        <title>Comparative genomic study of the Penicillium genus elucidates a diverse pangenome and 15 lateral gene transfer events.</title>
        <authorList>
            <person name="Petersen C."/>
            <person name="Sorensen T."/>
            <person name="Nielsen M.R."/>
            <person name="Sondergaard T.E."/>
            <person name="Sorensen J.L."/>
            <person name="Fitzpatrick D.A."/>
            <person name="Frisvad J.C."/>
            <person name="Nielsen K.L."/>
        </authorList>
    </citation>
    <scope>NUCLEOTIDE SEQUENCE</scope>
    <source>
        <strain evidence="1">IBT 21472</strain>
    </source>
</reference>
<dbReference type="GO" id="GO:0009116">
    <property type="term" value="P:nucleoside metabolic process"/>
    <property type="evidence" value="ECO:0007669"/>
    <property type="project" value="InterPro"/>
</dbReference>
<name>A0A9W9PX85_9EURO</name>
<accession>A0A9W9PX85</accession>
<keyword evidence="2" id="KW-1185">Reference proteome</keyword>
<dbReference type="InterPro" id="IPR053137">
    <property type="entry name" value="NLR-like"/>
</dbReference>
<dbReference type="Gene3D" id="3.40.50.1580">
    <property type="entry name" value="Nucleoside phosphorylase domain"/>
    <property type="match status" value="1"/>
</dbReference>
<dbReference type="AlphaFoldDB" id="A0A9W9PX85"/>
<comment type="caution">
    <text evidence="1">The sequence shown here is derived from an EMBL/GenBank/DDBJ whole genome shotgun (WGS) entry which is preliminary data.</text>
</comment>
<dbReference type="PANTHER" id="PTHR46082:SF11">
    <property type="entry name" value="AAA+ ATPASE DOMAIN-CONTAINING PROTEIN-RELATED"/>
    <property type="match status" value="1"/>
</dbReference>